<keyword evidence="2" id="KW-1185">Reference proteome</keyword>
<dbReference type="PANTHER" id="PTHR42110:SF1">
    <property type="entry name" value="L-ASPARAGINASE, PUTATIVE (AFU_ORTHOLOGUE AFUA_3G11890)-RELATED"/>
    <property type="match status" value="1"/>
</dbReference>
<evidence type="ECO:0000313" key="1">
    <source>
        <dbReference type="EMBL" id="PLB47720.1"/>
    </source>
</evidence>
<proteinExistence type="predicted"/>
<reference evidence="1 2" key="1">
    <citation type="submission" date="2016-12" db="EMBL/GenBank/DDBJ databases">
        <title>The genomes of Aspergillus section Nigri reveals drivers in fungal speciation.</title>
        <authorList>
            <consortium name="DOE Joint Genome Institute"/>
            <person name="Vesth T.C."/>
            <person name="Nybo J."/>
            <person name="Theobald S."/>
            <person name="Brandl J."/>
            <person name="Frisvad J.C."/>
            <person name="Nielsen K.F."/>
            <person name="Lyhne E.K."/>
            <person name="Kogle M.E."/>
            <person name="Kuo A."/>
            <person name="Riley R."/>
            <person name="Clum A."/>
            <person name="Nolan M."/>
            <person name="Lipzen A."/>
            <person name="Salamov A."/>
            <person name="Henrissat B."/>
            <person name="Wiebenga A."/>
            <person name="De Vries R.P."/>
            <person name="Grigoriev I.V."/>
            <person name="Mortensen U.H."/>
            <person name="Andersen M.R."/>
            <person name="Baker S.E."/>
        </authorList>
    </citation>
    <scope>NUCLEOTIDE SEQUENCE [LARGE SCALE GENOMIC DNA]</scope>
    <source>
        <strain evidence="1 2">IBT 23096</strain>
    </source>
</reference>
<dbReference type="GeneID" id="36558597"/>
<sequence>MQEPTDHVVTYRGEVVENRHQVHAAITDATGRLLYAVGDPTRLTLARSAAKPAQALAVLETGGLEQCGFNDADLALVCASHSSEDKHISRALAMLAKIPAAETDLRCGGHPAVSEAVNREWIKRDYTPTGVCNNCSGKHAGMLAGAKAIGAGFEGYHLPTHPMQVRVKRVVQELSGLDENEVKWSIDGCNLPAPALPLHNLARIYATIAAATDATSVRTKALAQIFRAMAGHPDLVGGEGRFCTKLMEAFQGGLIGKLGADGCYGIGIQASESTRRLGVEGAIGIAVKIEDGNIGILYSAVVEILEQLQIGTADMRHGLACFYRPRVLNTAGVVTGQTSNLFRIRAVR</sequence>
<dbReference type="AlphaFoldDB" id="A0A2I2G4A7"/>
<dbReference type="Pfam" id="PF06089">
    <property type="entry name" value="Asparaginase_II"/>
    <property type="match status" value="1"/>
</dbReference>
<dbReference type="OrthoDB" id="2588474at2759"/>
<dbReference type="RefSeq" id="XP_024703022.1">
    <property type="nucleotide sequence ID" value="XM_024850898.1"/>
</dbReference>
<dbReference type="Proteomes" id="UP000234275">
    <property type="component" value="Unassembled WGS sequence"/>
</dbReference>
<dbReference type="EMBL" id="MSFO01000005">
    <property type="protein sequence ID" value="PLB47720.1"/>
    <property type="molecule type" value="Genomic_DNA"/>
</dbReference>
<dbReference type="PANTHER" id="PTHR42110">
    <property type="entry name" value="L-ASPARAGINASE, PUTATIVE (AFU_ORTHOLOGUE AFUA_3G11890)-RELATED"/>
    <property type="match status" value="1"/>
</dbReference>
<organism evidence="1 2">
    <name type="scientific">Aspergillus steynii IBT 23096</name>
    <dbReference type="NCBI Taxonomy" id="1392250"/>
    <lineage>
        <taxon>Eukaryota</taxon>
        <taxon>Fungi</taxon>
        <taxon>Dikarya</taxon>
        <taxon>Ascomycota</taxon>
        <taxon>Pezizomycotina</taxon>
        <taxon>Eurotiomycetes</taxon>
        <taxon>Eurotiomycetidae</taxon>
        <taxon>Eurotiales</taxon>
        <taxon>Aspergillaceae</taxon>
        <taxon>Aspergillus</taxon>
        <taxon>Aspergillus subgen. Circumdati</taxon>
    </lineage>
</organism>
<gene>
    <name evidence="1" type="ORF">P170DRAFT_447634</name>
</gene>
<accession>A0A2I2G4A7</accession>
<protein>
    <submittedName>
        <fullName evidence="1">L-asparaginase II</fullName>
    </submittedName>
</protein>
<dbReference type="InterPro" id="IPR010349">
    <property type="entry name" value="Asparaginase_II"/>
</dbReference>
<dbReference type="VEuPathDB" id="FungiDB:P170DRAFT_447634"/>
<evidence type="ECO:0000313" key="2">
    <source>
        <dbReference type="Proteomes" id="UP000234275"/>
    </source>
</evidence>
<comment type="caution">
    <text evidence="1">The sequence shown here is derived from an EMBL/GenBank/DDBJ whole genome shotgun (WGS) entry which is preliminary data.</text>
</comment>
<name>A0A2I2G4A7_9EURO</name>